<evidence type="ECO:0000256" key="1">
    <source>
        <dbReference type="ARBA" id="ARBA00008314"/>
    </source>
</evidence>
<keyword evidence="2" id="KW-0677">Repeat</keyword>
<dbReference type="Pfam" id="PF06017">
    <property type="entry name" value="Myosin_TH1"/>
    <property type="match status" value="1"/>
</dbReference>
<dbReference type="SMART" id="SM00242">
    <property type="entry name" value="MYSc"/>
    <property type="match status" value="1"/>
</dbReference>
<dbReference type="PRINTS" id="PR00193">
    <property type="entry name" value="MYOSINHEAVY"/>
</dbReference>
<dbReference type="PANTHER" id="PTHR13140:SF353">
    <property type="entry name" value="UNCONVENTIONAL MYOSIN-IH"/>
    <property type="match status" value="1"/>
</dbReference>
<dbReference type="GO" id="GO:0000146">
    <property type="term" value="F:microfilament motor activity"/>
    <property type="evidence" value="ECO:0007669"/>
    <property type="project" value="TreeGrafter"/>
</dbReference>
<dbReference type="GO" id="GO:0051015">
    <property type="term" value="F:actin filament binding"/>
    <property type="evidence" value="ECO:0007669"/>
    <property type="project" value="TreeGrafter"/>
</dbReference>
<dbReference type="Proteomes" id="UP000286641">
    <property type="component" value="Unplaced"/>
</dbReference>
<dbReference type="InterPro" id="IPR001609">
    <property type="entry name" value="Myosin_head_motor_dom-like"/>
</dbReference>
<evidence type="ECO:0000256" key="7">
    <source>
        <dbReference type="ARBA" id="ARBA00023203"/>
    </source>
</evidence>
<proteinExistence type="inferred from homology"/>
<gene>
    <name evidence="13" type="primary">MYO1H</name>
</gene>
<comment type="similarity">
    <text evidence="1 8">Belongs to the TRAFAC class myosin-kinesin ATPase superfamily. Myosin family.</text>
</comment>
<protein>
    <submittedName>
        <fullName evidence="13">Unconventional myosin-Ih</fullName>
    </submittedName>
</protein>
<dbReference type="GO" id="GO:0005902">
    <property type="term" value="C:microvillus"/>
    <property type="evidence" value="ECO:0007669"/>
    <property type="project" value="TreeGrafter"/>
</dbReference>
<dbReference type="Gene3D" id="1.10.10.820">
    <property type="match status" value="1"/>
</dbReference>
<dbReference type="Gene3D" id="1.20.58.530">
    <property type="match status" value="1"/>
</dbReference>
<organism evidence="12 13">
    <name type="scientific">Callorhinus ursinus</name>
    <name type="common">Northern fur seal</name>
    <dbReference type="NCBI Taxonomy" id="34884"/>
    <lineage>
        <taxon>Eukaryota</taxon>
        <taxon>Metazoa</taxon>
        <taxon>Chordata</taxon>
        <taxon>Craniata</taxon>
        <taxon>Vertebrata</taxon>
        <taxon>Euteleostomi</taxon>
        <taxon>Mammalia</taxon>
        <taxon>Eutheria</taxon>
        <taxon>Laurasiatheria</taxon>
        <taxon>Carnivora</taxon>
        <taxon>Caniformia</taxon>
        <taxon>Pinnipedia</taxon>
        <taxon>Otariidae</taxon>
        <taxon>Callorhinus</taxon>
    </lineage>
</organism>
<feature type="domain" description="Myosin motor" evidence="10">
    <location>
        <begin position="12"/>
        <end position="691"/>
    </location>
</feature>
<dbReference type="FunFam" id="3.40.850.10:FF:000101">
    <property type="entry name" value="Slow myosin heavy chain 2"/>
    <property type="match status" value="1"/>
</dbReference>
<dbReference type="PANTHER" id="PTHR13140">
    <property type="entry name" value="MYOSIN"/>
    <property type="match status" value="1"/>
</dbReference>
<evidence type="ECO:0000259" key="11">
    <source>
        <dbReference type="PROSITE" id="PS51757"/>
    </source>
</evidence>
<reference evidence="13" key="2">
    <citation type="submission" date="2025-08" db="UniProtKB">
        <authorList>
            <consortium name="RefSeq"/>
        </authorList>
    </citation>
    <scope>IDENTIFICATION</scope>
    <source>
        <tissue evidence="13">Blood</tissue>
    </source>
</reference>
<dbReference type="Gene3D" id="1.20.120.720">
    <property type="entry name" value="Myosin VI head, motor domain, U50 subdomain"/>
    <property type="match status" value="1"/>
</dbReference>
<dbReference type="FunFam" id="1.20.58.530:FF:000004">
    <property type="entry name" value="Unconventional myosin ID"/>
    <property type="match status" value="1"/>
</dbReference>
<dbReference type="GO" id="GO:0030048">
    <property type="term" value="P:actin filament-based movement"/>
    <property type="evidence" value="ECO:0007669"/>
    <property type="project" value="TreeGrafter"/>
</dbReference>
<dbReference type="SUPFAM" id="SSF52540">
    <property type="entry name" value="P-loop containing nucleoside triphosphate hydrolases"/>
    <property type="match status" value="1"/>
</dbReference>
<dbReference type="GO" id="GO:0005737">
    <property type="term" value="C:cytoplasm"/>
    <property type="evidence" value="ECO:0007669"/>
    <property type="project" value="TreeGrafter"/>
</dbReference>
<evidence type="ECO:0000256" key="9">
    <source>
        <dbReference type="SAM" id="MobiDB-lite"/>
    </source>
</evidence>
<dbReference type="Gene3D" id="3.40.850.10">
    <property type="entry name" value="Kinesin motor domain"/>
    <property type="match status" value="1"/>
</dbReference>
<evidence type="ECO:0000256" key="2">
    <source>
        <dbReference type="ARBA" id="ARBA00022737"/>
    </source>
</evidence>
<dbReference type="Gene3D" id="6.20.240.20">
    <property type="match status" value="1"/>
</dbReference>
<dbReference type="InParanoid" id="A0A3Q7QHI4"/>
<evidence type="ECO:0000256" key="6">
    <source>
        <dbReference type="ARBA" id="ARBA00023175"/>
    </source>
</evidence>
<dbReference type="InterPro" id="IPR027417">
    <property type="entry name" value="P-loop_NTPase"/>
</dbReference>
<keyword evidence="3 8" id="KW-0547">Nucleotide-binding</keyword>
<dbReference type="FunFam" id="1.10.10.820:FF:000001">
    <property type="entry name" value="Myosin heavy chain"/>
    <property type="match status" value="1"/>
</dbReference>
<evidence type="ECO:0000313" key="12">
    <source>
        <dbReference type="Proteomes" id="UP000286641"/>
    </source>
</evidence>
<sequence length="1133" mass="129422">MEGALTARDKVGVQDFVLLDAYTSESAFLDNLRKRFSENLIYTYIGTLLVSVNPYQELGIYTVSQMELYQGVNFFELPPHVYAVADNVYRMMCSELNNHFILISGESGAGKTEASKKILQYFAVTCPVTASLQIARDRLLLSNPVLEAFGNAKTLRNDNSSRFGKYMDIQFDYKGIPVGGHIISYLIEKSRVVYQNQGERNFHIFYQLLEGGEEELLAYLGLERDPQLYKYLSQGHCAKGSSINDKNNWKTVSSAFSVIDFTEHDLENLFGIIASVLHLGNIGFEENHQGCATIPDTHEIKWIAKLLGVHPSILLEALTHRKIEAQTEEVICPLTLELSVYARDAMAKAVYGRTFTWLVNKINSSLVNKDFTKKTEIGLLDIYGFEVFNKNGFEQFCINYCNEKLQQLLIERTLKAEQAEYEMEGIEWEPIQYFNNKIICDLVEERHKGIISILDEECIRPGPATDLSFLEKLEEKVGKHAHFQTRKLAGPKGRKRIGWMEFRLSHYAGEVTYCAQGFLEKNNDLLYRHLKEVLCRSKNRILKECFLVAELENRRRPPTVGTQFKNSLSSLLEILISKEPSYIRCIKPNERKEPSKFDDLLIRHQIKYLGLMEHLRVRRAGFAYRRKYEHFLQRYKSLCPDTWPHWHGPPAEGVERLIQYIGYAPEEYKLGRTKIFIRFPRTLFATEDAFEFSKHQLVARIQATYKGCLERRVYVKKRQAAIRLEAHWRGALARKAARRRQWAVRTVRKFIKGFINRNQPLCPDNEEFIMFMRKNYILNLRYHVPKNVLDKSWLRPPGILENASDLLRKMCTRNLVRKYCCGITAERKALMQQKVVTSELFRGKKEGYAEVLSQPFANSRIDEGDINPKVLQLISNEKIQYGIPVIKYDRKGFKARQRQLLLTQKAAYVVELAKIKQKIEYSTLKGVSTGSLSDGILVIHVSPEDHKQKGDTVLQCEHIFEAVTKLVMLLKRGNVVNVAQGSLQFCISPGKKGTIVFDTGPEEQIYKDKNGQLTVVSGCGGRYAGSQQACPSSTAGPPELCSTSHRHEAHRSYFRCHKLHASTNKPEGQDPGAERTSGKAPEMARSDAQERSQHAGLEDYETSSGKPLVAANCRIPVAAVRWNPEGMPPAKAE</sequence>
<dbReference type="AlphaFoldDB" id="A0A3Q7QHI4"/>
<keyword evidence="5 8" id="KW-0518">Myosin</keyword>
<feature type="binding site" evidence="8">
    <location>
        <begin position="105"/>
        <end position="112"/>
    </location>
    <ligand>
        <name>ATP</name>
        <dbReference type="ChEBI" id="CHEBI:30616"/>
    </ligand>
</feature>
<feature type="region of interest" description="Disordered" evidence="9">
    <location>
        <begin position="1060"/>
        <end position="1104"/>
    </location>
</feature>
<dbReference type="InterPro" id="IPR036072">
    <property type="entry name" value="MYSc_Myo1"/>
</dbReference>
<evidence type="ECO:0000256" key="8">
    <source>
        <dbReference type="PROSITE-ProRule" id="PRU00782"/>
    </source>
</evidence>
<dbReference type="InterPro" id="IPR010926">
    <property type="entry name" value="Myosin_TH1"/>
</dbReference>
<dbReference type="PROSITE" id="PS51757">
    <property type="entry name" value="TH1"/>
    <property type="match status" value="1"/>
</dbReference>
<feature type="region of interest" description="Actin-binding" evidence="8">
    <location>
        <begin position="568"/>
        <end position="590"/>
    </location>
</feature>
<dbReference type="RefSeq" id="XP_025745148.1">
    <property type="nucleotide sequence ID" value="XM_025889363.1"/>
</dbReference>
<dbReference type="InterPro" id="IPR036961">
    <property type="entry name" value="Kinesin_motor_dom_sf"/>
</dbReference>
<name>A0A3Q7QHI4_CALUR</name>
<dbReference type="CTD" id="283446"/>
<dbReference type="GO" id="GO:0005524">
    <property type="term" value="F:ATP binding"/>
    <property type="evidence" value="ECO:0007669"/>
    <property type="project" value="UniProtKB-UniRule"/>
</dbReference>
<feature type="domain" description="TH1" evidence="11">
    <location>
        <begin position="845"/>
        <end position="1019"/>
    </location>
</feature>
<dbReference type="PROSITE" id="PS50096">
    <property type="entry name" value="IQ"/>
    <property type="match status" value="2"/>
</dbReference>
<keyword evidence="6 8" id="KW-0505">Motor protein</keyword>
<dbReference type="GO" id="GO:0007015">
    <property type="term" value="P:actin filament organization"/>
    <property type="evidence" value="ECO:0007669"/>
    <property type="project" value="TreeGrafter"/>
</dbReference>
<dbReference type="Pfam" id="PF00063">
    <property type="entry name" value="Myosin_head"/>
    <property type="match status" value="1"/>
</dbReference>
<reference key="1">
    <citation type="submission" date="2019-01" db="UniProtKB">
        <authorList>
            <consortium name="RefSeq"/>
        </authorList>
    </citation>
    <scope>IDENTIFICATION</scope>
</reference>
<evidence type="ECO:0000313" key="13">
    <source>
        <dbReference type="RefSeq" id="XP_025745148.1"/>
    </source>
</evidence>
<dbReference type="CDD" id="cd01378">
    <property type="entry name" value="MYSc_Myo1"/>
    <property type="match status" value="1"/>
</dbReference>
<dbReference type="GO" id="GO:0006897">
    <property type="term" value="P:endocytosis"/>
    <property type="evidence" value="ECO:0007669"/>
    <property type="project" value="TreeGrafter"/>
</dbReference>
<keyword evidence="4 8" id="KW-0067">ATP-binding</keyword>
<evidence type="ECO:0000259" key="10">
    <source>
        <dbReference type="PROSITE" id="PS51456"/>
    </source>
</evidence>
<accession>A0A3Q7QHI4</accession>
<dbReference type="Gene3D" id="1.20.5.190">
    <property type="match status" value="1"/>
</dbReference>
<dbReference type="PROSITE" id="PS51456">
    <property type="entry name" value="MYOSIN_MOTOR"/>
    <property type="match status" value="1"/>
</dbReference>
<evidence type="ECO:0000256" key="3">
    <source>
        <dbReference type="ARBA" id="ARBA00022741"/>
    </source>
</evidence>
<keyword evidence="12" id="KW-1185">Reference proteome</keyword>
<evidence type="ECO:0000256" key="4">
    <source>
        <dbReference type="ARBA" id="ARBA00022840"/>
    </source>
</evidence>
<keyword evidence="7 8" id="KW-0009">Actin-binding</keyword>
<evidence type="ECO:0000256" key="5">
    <source>
        <dbReference type="ARBA" id="ARBA00023123"/>
    </source>
</evidence>
<dbReference type="GO" id="GO:0005886">
    <property type="term" value="C:plasma membrane"/>
    <property type="evidence" value="ECO:0007669"/>
    <property type="project" value="TreeGrafter"/>
</dbReference>
<dbReference type="GO" id="GO:0016459">
    <property type="term" value="C:myosin complex"/>
    <property type="evidence" value="ECO:0007669"/>
    <property type="project" value="UniProtKB-KW"/>
</dbReference>
<feature type="compositionally biased region" description="Basic and acidic residues" evidence="9">
    <location>
        <begin position="1072"/>
        <end position="1097"/>
    </location>
</feature>